<dbReference type="PANTHER" id="PTHR48071">
    <property type="entry name" value="SRCR DOMAIN-CONTAINING PROTEIN"/>
    <property type="match status" value="1"/>
</dbReference>
<feature type="disulfide bond" evidence="7">
    <location>
        <begin position="370"/>
        <end position="434"/>
    </location>
</feature>
<dbReference type="PROSITE" id="PS50287">
    <property type="entry name" value="SRCR_2"/>
    <property type="match status" value="9"/>
</dbReference>
<dbReference type="FunFam" id="3.10.250.10:FF:000006">
    <property type="entry name" value="neurotrypsin isoform X2"/>
    <property type="match status" value="1"/>
</dbReference>
<feature type="disulfide bond" evidence="7">
    <location>
        <begin position="576"/>
        <end position="640"/>
    </location>
</feature>
<feature type="disulfide bond" evidence="7">
    <location>
        <begin position="589"/>
        <end position="650"/>
    </location>
</feature>
<proteinExistence type="predicted"/>
<name>G1KTW4_ANOCA</name>
<evidence type="ECO:0000256" key="5">
    <source>
        <dbReference type="ARBA" id="ARBA00023157"/>
    </source>
</evidence>
<feature type="domain" description="SRCR" evidence="8">
    <location>
        <begin position="669"/>
        <end position="770"/>
    </location>
</feature>
<feature type="disulfide bond" evidence="7">
    <location>
        <begin position="168"/>
        <end position="232"/>
    </location>
</feature>
<feature type="disulfide bond" evidence="7">
    <location>
        <begin position="945"/>
        <end position="955"/>
    </location>
</feature>
<evidence type="ECO:0000256" key="7">
    <source>
        <dbReference type="PROSITE-ProRule" id="PRU00196"/>
    </source>
</evidence>
<feature type="domain" description="SRCR" evidence="8">
    <location>
        <begin position="875"/>
        <end position="976"/>
    </location>
</feature>
<feature type="disulfide bond" evidence="7">
    <location>
        <begin position="106"/>
        <end position="116"/>
    </location>
</feature>
<evidence type="ECO:0000256" key="3">
    <source>
        <dbReference type="ARBA" id="ARBA00022729"/>
    </source>
</evidence>
<evidence type="ECO:0000259" key="8">
    <source>
        <dbReference type="PROSITE" id="PS50287"/>
    </source>
</evidence>
<dbReference type="InParanoid" id="G1KTW4"/>
<organism evidence="9 10">
    <name type="scientific">Anolis carolinensis</name>
    <name type="common">Green anole</name>
    <name type="synonym">American chameleon</name>
    <dbReference type="NCBI Taxonomy" id="28377"/>
    <lineage>
        <taxon>Eukaryota</taxon>
        <taxon>Metazoa</taxon>
        <taxon>Chordata</taxon>
        <taxon>Craniata</taxon>
        <taxon>Vertebrata</taxon>
        <taxon>Euteleostomi</taxon>
        <taxon>Lepidosauria</taxon>
        <taxon>Squamata</taxon>
        <taxon>Bifurcata</taxon>
        <taxon>Unidentata</taxon>
        <taxon>Episquamata</taxon>
        <taxon>Toxicofera</taxon>
        <taxon>Iguania</taxon>
        <taxon>Dactyloidae</taxon>
        <taxon>Anolis</taxon>
    </lineage>
</organism>
<feature type="disulfide bond" evidence="7">
    <location>
        <begin position="414"/>
        <end position="424"/>
    </location>
</feature>
<dbReference type="SUPFAM" id="SSF56487">
    <property type="entry name" value="SRCR-like"/>
    <property type="match status" value="9"/>
</dbReference>
<reference evidence="9" key="2">
    <citation type="submission" date="2025-08" db="UniProtKB">
        <authorList>
            <consortium name="Ensembl"/>
        </authorList>
    </citation>
    <scope>IDENTIFICATION</scope>
</reference>
<feature type="domain" description="SRCR" evidence="8">
    <location>
        <begin position="447"/>
        <end position="548"/>
    </location>
</feature>
<dbReference type="SMART" id="SM00202">
    <property type="entry name" value="SR"/>
    <property type="match status" value="9"/>
</dbReference>
<feature type="disulfide bond" evidence="7">
    <location>
        <begin position="275"/>
        <end position="336"/>
    </location>
</feature>
<feature type="disulfide bond" evidence="7">
    <location>
        <begin position="473"/>
        <end position="537"/>
    </location>
</feature>
<evidence type="ECO:0000256" key="1">
    <source>
        <dbReference type="ARBA" id="ARBA00004613"/>
    </source>
</evidence>
<dbReference type="Proteomes" id="UP000001646">
    <property type="component" value="Chromosome 3"/>
</dbReference>
<sequence length="1012" mass="109189">MICPPAQSAPILLKNFQMETNRYLPSCFLLSFKDVSLRLVNGSNRCEGRVELYYRGEWGTVCGDYWDMEDAQVVCRQFGCGDASSAPRHAHFGQGSGSILLDDVDCRGNESHLWDCRSLGWHSHNCGHGEDASVDGSNSGSLRLVNGSHGCEGRVEIKNSDSVWGTVCDDSWDVKDADVVCKQLGCGYALSAPGLAHFGQGSGPIVLDEVKCNGDETYLWQCPNNGWGVHNCGHNEDASVICSGLRLVNGSHGCEGLSGTVCDDSWDLNDADVVCKQLGCGYAVGAPVSAYFGQGSGPIVLDEVRCSGSEAYIWQCHNNGWGVHNCGHNEDAGVICSGISLFCLQLVNGSHGCEGRVEINYSNSVWGTVCDDSWDLNDADVVCRQLGCGYALSAPGSAYFGQGSGLIVLDDVRCSGSEAYLWQCRNNGWGVHNCGHNEDASVICSDLQLVNGNHRCEGRVEIRNSVSTWGTVCDDLWDLTDAEVVCRQLGCGYAVSAPGSAHFGQGSGPILLDDVRCSGNESYLWDCPNNGWGVHNCGHGEDAGVICSGLRLVNGSHRCEGRVEIHNSNFTWGTVCDDLWDLTDADVVCRQLGCGYAVSAPGSAYFGKGSGPIFLDDVRCNGSEPYLWECPNNGWGVHNCGHHEDASAICSERETLVSCNHSTKELLYLQLVNGNHRCEGRVEIRNSVSTWGTVCDDLWDLTDAEVVCRQLGCGYAVSAPGSAHFGQGSGPILLDDVRCSGNESYLWDCPNNGWGVHNCGHGEDAGVICSGLQLVNGSHRCEGRVEIHNSNFTWGTVCDDLWDLTDADVVCRQLGCGYAVSAPGSAYFGQGSGPIFLDDVRCNGSEPYLWECPNNGWGLEKRWVSPISAHWQQDLSLVNGNHRCEGRVEIRNSVSTWGTVCDDLWDLTDADVVCRQLGCGYAVSAPGSAYFGQGSGPILLDDVRCSGNESYLWECPNSGWGVHNCGHGEDAGVICSGTFRIFLQHQIQKRLSQSSLWSSSRIHRLLRGIPLL</sequence>
<feature type="disulfide bond" evidence="7">
    <location>
        <begin position="212"/>
        <end position="222"/>
    </location>
</feature>
<keyword evidence="2" id="KW-0964">Secreted</keyword>
<dbReference type="eggNOG" id="ENOG502QQ5W">
    <property type="taxonomic scope" value="Eukaryota"/>
</dbReference>
<comment type="caution">
    <text evidence="7">Lacks conserved residue(s) required for the propagation of feature annotation.</text>
</comment>
<keyword evidence="10" id="KW-1185">Reference proteome</keyword>
<comment type="subcellular location">
    <subcellularLocation>
        <location evidence="1">Secreted</location>
    </subcellularLocation>
</comment>
<dbReference type="AlphaFoldDB" id="G1KTW4"/>
<reference evidence="9" key="3">
    <citation type="submission" date="2025-09" db="UniProtKB">
        <authorList>
            <consortium name="Ensembl"/>
        </authorList>
    </citation>
    <scope>IDENTIFICATION</scope>
</reference>
<dbReference type="FunFam" id="3.10.250.10:FF:000003">
    <property type="entry name" value="Deleted in malignant brain tumors 1"/>
    <property type="match status" value="7"/>
</dbReference>
<feature type="disulfide bond" evidence="7">
    <location>
        <begin position="620"/>
        <end position="630"/>
    </location>
</feature>
<dbReference type="Ensembl" id="ENSACAT00000017496.4">
    <property type="protein sequence ID" value="ENSACAP00000017159.4"/>
    <property type="gene ID" value="ENSACAG00000017425.4"/>
</dbReference>
<dbReference type="PRINTS" id="PR00258">
    <property type="entry name" value="SPERACTRCPTR"/>
</dbReference>
<evidence type="ECO:0000256" key="4">
    <source>
        <dbReference type="ARBA" id="ARBA00022737"/>
    </source>
</evidence>
<evidence type="ECO:0000313" key="10">
    <source>
        <dbReference type="Proteomes" id="UP000001646"/>
    </source>
</evidence>
<feature type="disulfide bond" evidence="7">
    <location>
        <begin position="695"/>
        <end position="759"/>
    </location>
</feature>
<feature type="domain" description="SRCR" evidence="8">
    <location>
        <begin position="772"/>
        <end position="858"/>
    </location>
</feature>
<dbReference type="InterPro" id="IPR036772">
    <property type="entry name" value="SRCR-like_dom_sf"/>
</dbReference>
<feature type="domain" description="SRCR" evidence="8">
    <location>
        <begin position="344"/>
        <end position="445"/>
    </location>
</feature>
<evidence type="ECO:0000256" key="2">
    <source>
        <dbReference type="ARBA" id="ARBA00022525"/>
    </source>
</evidence>
<feature type="disulfide bond" evidence="7">
    <location>
        <begin position="486"/>
        <end position="547"/>
    </location>
</feature>
<feature type="disulfide bond" evidence="7">
    <location>
        <begin position="901"/>
        <end position="965"/>
    </location>
</feature>
<accession>G1KTW4</accession>
<keyword evidence="4" id="KW-0677">Repeat</keyword>
<dbReference type="GO" id="GO:0016020">
    <property type="term" value="C:membrane"/>
    <property type="evidence" value="ECO:0007669"/>
    <property type="project" value="InterPro"/>
</dbReference>
<dbReference type="GO" id="GO:0005615">
    <property type="term" value="C:extracellular space"/>
    <property type="evidence" value="ECO:0000318"/>
    <property type="project" value="GO_Central"/>
</dbReference>
<feature type="disulfide bond" evidence="7">
    <location>
        <begin position="914"/>
        <end position="975"/>
    </location>
</feature>
<feature type="domain" description="SRCR" evidence="8">
    <location>
        <begin position="245"/>
        <end position="337"/>
    </location>
</feature>
<dbReference type="PROSITE" id="PS00420">
    <property type="entry name" value="SRCR_1"/>
    <property type="match status" value="1"/>
</dbReference>
<feature type="disulfide bond" evidence="7">
    <location>
        <begin position="262"/>
        <end position="326"/>
    </location>
</feature>
<protein>
    <recommendedName>
        <fullName evidence="8">SRCR domain-containing protein</fullName>
    </recommendedName>
</protein>
<dbReference type="GO" id="GO:0004720">
    <property type="term" value="F:protein-lysine 6-oxidase activity"/>
    <property type="evidence" value="ECO:0000318"/>
    <property type="project" value="GO_Central"/>
</dbReference>
<dbReference type="GeneTree" id="ENSGT00950000183145"/>
<feature type="disulfide bond" evidence="7">
    <location>
        <begin position="708"/>
        <end position="769"/>
    </location>
</feature>
<dbReference type="Gene3D" id="3.10.250.10">
    <property type="entry name" value="SRCR-like domain"/>
    <property type="match status" value="9"/>
</dbReference>
<feature type="domain" description="SRCR" evidence="8">
    <location>
        <begin position="550"/>
        <end position="651"/>
    </location>
</feature>
<dbReference type="PANTHER" id="PTHR48071:SF15">
    <property type="entry name" value="SRCR DOMAIN-CONTAINING PROTEIN"/>
    <property type="match status" value="1"/>
</dbReference>
<evidence type="ECO:0000313" key="9">
    <source>
        <dbReference type="Ensembl" id="ENSACAP00000017159.4"/>
    </source>
</evidence>
<dbReference type="InterPro" id="IPR001190">
    <property type="entry name" value="SRCR"/>
</dbReference>
<dbReference type="HOGENOM" id="CLU_002555_0_2_1"/>
<feature type="disulfide bond" evidence="7">
    <location>
        <begin position="842"/>
        <end position="852"/>
    </location>
</feature>
<keyword evidence="6" id="KW-0325">Glycoprotein</keyword>
<reference evidence="9 10" key="1">
    <citation type="submission" date="2009-12" db="EMBL/GenBank/DDBJ databases">
        <title>The Genome Sequence of Anolis carolinensis (Green Anole Lizard).</title>
        <authorList>
            <consortium name="The Genome Sequencing Platform"/>
            <person name="Di Palma F."/>
            <person name="Alfoldi J."/>
            <person name="Heiman D."/>
            <person name="Young S."/>
            <person name="Grabherr M."/>
            <person name="Johnson J."/>
            <person name="Lander E.S."/>
            <person name="Lindblad-Toh K."/>
        </authorList>
    </citation>
    <scope>NUCLEOTIDE SEQUENCE [LARGE SCALE GENOMIC DNA]</scope>
    <source>
        <strain evidence="9 10">JBL SC #1</strain>
    </source>
</reference>
<feature type="disulfide bond" evidence="7">
    <location>
        <begin position="181"/>
        <end position="242"/>
    </location>
</feature>
<dbReference type="Bgee" id="ENSACAG00000017425">
    <property type="expression patterns" value="Expressed in adrenal gland and 3 other cell types or tissues"/>
</dbReference>
<keyword evidence="3" id="KW-0732">Signal</keyword>
<evidence type="ECO:0000256" key="6">
    <source>
        <dbReference type="ARBA" id="ARBA00023180"/>
    </source>
</evidence>
<feature type="domain" description="SRCR" evidence="8">
    <location>
        <begin position="142"/>
        <end position="243"/>
    </location>
</feature>
<keyword evidence="5 7" id="KW-1015">Disulfide bond</keyword>
<feature type="disulfide bond" evidence="7">
    <location>
        <begin position="62"/>
        <end position="126"/>
    </location>
</feature>
<feature type="domain" description="SRCR" evidence="8">
    <location>
        <begin position="37"/>
        <end position="137"/>
    </location>
</feature>
<feature type="disulfide bond" evidence="7">
    <location>
        <begin position="383"/>
        <end position="444"/>
    </location>
</feature>
<feature type="disulfide bond" evidence="7">
    <location>
        <begin position="739"/>
        <end position="749"/>
    </location>
</feature>
<feature type="disulfide bond" evidence="7">
    <location>
        <begin position="306"/>
        <end position="316"/>
    </location>
</feature>
<dbReference type="Pfam" id="PF00530">
    <property type="entry name" value="SRCR"/>
    <property type="match status" value="9"/>
</dbReference>
<feature type="disulfide bond" evidence="7">
    <location>
        <begin position="517"/>
        <end position="527"/>
    </location>
</feature>
<dbReference type="FunFam" id="3.10.250.10:FF:000002">
    <property type="entry name" value="Scavenger receptor cysteine-rich type 1 protein M130"/>
    <property type="match status" value="1"/>
</dbReference>